<dbReference type="Proteomes" id="UP000324800">
    <property type="component" value="Unassembled WGS sequence"/>
</dbReference>
<evidence type="ECO:0000313" key="3">
    <source>
        <dbReference type="Proteomes" id="UP000324800"/>
    </source>
</evidence>
<proteinExistence type="predicted"/>
<accession>A0A5J4V3A2</accession>
<dbReference type="AlphaFoldDB" id="A0A5J4V3A2"/>
<dbReference type="EMBL" id="SNRW01010456">
    <property type="protein sequence ID" value="KAA6376535.1"/>
    <property type="molecule type" value="Genomic_DNA"/>
</dbReference>
<gene>
    <name evidence="2" type="ORF">EZS28_027941</name>
</gene>
<sequence length="333" mass="37404">NDDNIIPHLTHPLIQYNNNKSKEVINTPNALHSLTTLSIYKIGTHLSQENDQQTLAIRSGSIECLGNIQFWGDASDQSELDNANYTGVFVIAISTASGSGEEDDGEIKDGLNYISEFIRCLNKGKQNSFPPQPLLAHRSYEQIEEEGGNEEIDSQLINKAFSGNIKNSANRAKLAVLNYFIEQGNPKPDWYQEDQDEEYQDQEEEQEAEQDNDVSYLNAYLDPFQDVMIDATELIYDLDDYEPLHPLDQYESDEPSDPPDAPDAPESSDIIKKAMKISTNLLLIYVQISLIDFVSIFDLQESDYQLLQITPDLPDILDAIDPPDAPEAPDAVE</sequence>
<evidence type="ECO:0000256" key="1">
    <source>
        <dbReference type="SAM" id="MobiDB-lite"/>
    </source>
</evidence>
<organism evidence="2 3">
    <name type="scientific">Streblomastix strix</name>
    <dbReference type="NCBI Taxonomy" id="222440"/>
    <lineage>
        <taxon>Eukaryota</taxon>
        <taxon>Metamonada</taxon>
        <taxon>Preaxostyla</taxon>
        <taxon>Oxymonadida</taxon>
        <taxon>Streblomastigidae</taxon>
        <taxon>Streblomastix</taxon>
    </lineage>
</organism>
<reference evidence="2 3" key="1">
    <citation type="submission" date="2019-03" db="EMBL/GenBank/DDBJ databases">
        <title>Single cell metagenomics reveals metabolic interactions within the superorganism composed of flagellate Streblomastix strix and complex community of Bacteroidetes bacteria on its surface.</title>
        <authorList>
            <person name="Treitli S.C."/>
            <person name="Kolisko M."/>
            <person name="Husnik F."/>
            <person name="Keeling P."/>
            <person name="Hampl V."/>
        </authorList>
    </citation>
    <scope>NUCLEOTIDE SEQUENCE [LARGE SCALE GENOMIC DNA]</scope>
    <source>
        <strain evidence="2">ST1C</strain>
    </source>
</reference>
<feature type="region of interest" description="Disordered" evidence="1">
    <location>
        <begin position="244"/>
        <end position="267"/>
    </location>
</feature>
<name>A0A5J4V3A2_9EUKA</name>
<evidence type="ECO:0000313" key="2">
    <source>
        <dbReference type="EMBL" id="KAA6376535.1"/>
    </source>
</evidence>
<feature type="compositionally biased region" description="Acidic residues" evidence="1">
    <location>
        <begin position="191"/>
        <end position="211"/>
    </location>
</feature>
<protein>
    <submittedName>
        <fullName evidence="2">Uncharacterized protein</fullName>
    </submittedName>
</protein>
<feature type="region of interest" description="Disordered" evidence="1">
    <location>
        <begin position="185"/>
        <end position="211"/>
    </location>
</feature>
<comment type="caution">
    <text evidence="2">The sequence shown here is derived from an EMBL/GenBank/DDBJ whole genome shotgun (WGS) entry which is preliminary data.</text>
</comment>
<feature type="non-terminal residue" evidence="2">
    <location>
        <position position="1"/>
    </location>
</feature>